<evidence type="ECO:0008006" key="3">
    <source>
        <dbReference type="Google" id="ProtNLM"/>
    </source>
</evidence>
<protein>
    <recommendedName>
        <fullName evidence="3">Group-specific protein</fullName>
    </recommendedName>
</protein>
<sequence>MYKVLPPGVKSSITRSISKVYESYMADIEWDEDRYDLSDFIKEWKDYIETNAAWYEKVPVEVKESPLFHEEVALKMNQTIEKILSEPPTEDQISRIEAKQEAMKTNFDYACRAEAAFVETKLGRLN</sequence>
<organism evidence="1 2">
    <name type="scientific">Planococcus chinensis</name>
    <dbReference type="NCBI Taxonomy" id="272917"/>
    <lineage>
        <taxon>Bacteria</taxon>
        <taxon>Bacillati</taxon>
        <taxon>Bacillota</taxon>
        <taxon>Bacilli</taxon>
        <taxon>Bacillales</taxon>
        <taxon>Caryophanaceae</taxon>
        <taxon>Planococcus</taxon>
    </lineage>
</organism>
<keyword evidence="2" id="KW-1185">Reference proteome</keyword>
<reference evidence="2" key="1">
    <citation type="journal article" date="2019" name="Int. J. Syst. Evol. Microbiol.">
        <title>The Global Catalogue of Microorganisms (GCM) 10K type strain sequencing project: providing services to taxonomists for standard genome sequencing and annotation.</title>
        <authorList>
            <consortium name="The Broad Institute Genomics Platform"/>
            <consortium name="The Broad Institute Genome Sequencing Center for Infectious Disease"/>
            <person name="Wu L."/>
            <person name="Ma J."/>
        </authorList>
    </citation>
    <scope>NUCLEOTIDE SEQUENCE [LARGE SCALE GENOMIC DNA]</scope>
    <source>
        <strain evidence="2">CGMCC 1.15475</strain>
    </source>
</reference>
<evidence type="ECO:0000313" key="2">
    <source>
        <dbReference type="Proteomes" id="UP001597273"/>
    </source>
</evidence>
<gene>
    <name evidence="1" type="ORF">ACFSDB_03060</name>
</gene>
<name>A0ABW4QE95_9BACL</name>
<dbReference type="Proteomes" id="UP001597273">
    <property type="component" value="Unassembled WGS sequence"/>
</dbReference>
<accession>A0ABW4QE95</accession>
<dbReference type="EMBL" id="JBHUFW010000004">
    <property type="protein sequence ID" value="MFD1861889.1"/>
    <property type="molecule type" value="Genomic_DNA"/>
</dbReference>
<comment type="caution">
    <text evidence="1">The sequence shown here is derived from an EMBL/GenBank/DDBJ whole genome shotgun (WGS) entry which is preliminary data.</text>
</comment>
<evidence type="ECO:0000313" key="1">
    <source>
        <dbReference type="EMBL" id="MFD1861889.1"/>
    </source>
</evidence>
<proteinExistence type="predicted"/>
<dbReference type="RefSeq" id="WP_204891050.1">
    <property type="nucleotide sequence ID" value="NZ_JBHUFW010000004.1"/>
</dbReference>